<dbReference type="EMBL" id="VSRR010097817">
    <property type="protein sequence ID" value="MPC94253.1"/>
    <property type="molecule type" value="Genomic_DNA"/>
</dbReference>
<comment type="caution">
    <text evidence="2">The sequence shown here is derived from an EMBL/GenBank/DDBJ whole genome shotgun (WGS) entry which is preliminary data.</text>
</comment>
<sequence length="161" mass="17548">MSRLSRRATQTYQAKPGSAAPMPLIYLGKMMDKNKDKVYLLQYTPYTESLRPTTPETTAARPSPVPTGDQMLAAAYPRPPSTHEPAHPTLPQLVATFSRPGVSSFPAHHLASLNATRVFAAAVPPCLAVRRLSHTIRPLPSLSPATRMTQHDYSESCVTSP</sequence>
<dbReference type="Proteomes" id="UP000324222">
    <property type="component" value="Unassembled WGS sequence"/>
</dbReference>
<evidence type="ECO:0000313" key="2">
    <source>
        <dbReference type="EMBL" id="MPC94253.1"/>
    </source>
</evidence>
<evidence type="ECO:0000313" key="3">
    <source>
        <dbReference type="Proteomes" id="UP000324222"/>
    </source>
</evidence>
<evidence type="ECO:0000256" key="1">
    <source>
        <dbReference type="SAM" id="MobiDB-lite"/>
    </source>
</evidence>
<organism evidence="2 3">
    <name type="scientific">Portunus trituberculatus</name>
    <name type="common">Swimming crab</name>
    <name type="synonym">Neptunus trituberculatus</name>
    <dbReference type="NCBI Taxonomy" id="210409"/>
    <lineage>
        <taxon>Eukaryota</taxon>
        <taxon>Metazoa</taxon>
        <taxon>Ecdysozoa</taxon>
        <taxon>Arthropoda</taxon>
        <taxon>Crustacea</taxon>
        <taxon>Multicrustacea</taxon>
        <taxon>Malacostraca</taxon>
        <taxon>Eumalacostraca</taxon>
        <taxon>Eucarida</taxon>
        <taxon>Decapoda</taxon>
        <taxon>Pleocyemata</taxon>
        <taxon>Brachyura</taxon>
        <taxon>Eubrachyura</taxon>
        <taxon>Portunoidea</taxon>
        <taxon>Portunidae</taxon>
        <taxon>Portuninae</taxon>
        <taxon>Portunus</taxon>
    </lineage>
</organism>
<feature type="region of interest" description="Disordered" evidence="1">
    <location>
        <begin position="140"/>
        <end position="161"/>
    </location>
</feature>
<proteinExistence type="predicted"/>
<gene>
    <name evidence="2" type="ORF">E2C01_089416</name>
</gene>
<protein>
    <submittedName>
        <fullName evidence="2">Uncharacterized protein</fullName>
    </submittedName>
</protein>
<keyword evidence="3" id="KW-1185">Reference proteome</keyword>
<dbReference type="AlphaFoldDB" id="A0A5B7JIR2"/>
<feature type="compositionally biased region" description="Low complexity" evidence="1">
    <location>
        <begin position="51"/>
        <end position="62"/>
    </location>
</feature>
<reference evidence="2 3" key="1">
    <citation type="submission" date="2019-05" db="EMBL/GenBank/DDBJ databases">
        <title>Another draft genome of Portunus trituberculatus and its Hox gene families provides insights of decapod evolution.</title>
        <authorList>
            <person name="Jeong J.-H."/>
            <person name="Song I."/>
            <person name="Kim S."/>
            <person name="Choi T."/>
            <person name="Kim D."/>
            <person name="Ryu S."/>
            <person name="Kim W."/>
        </authorList>
    </citation>
    <scope>NUCLEOTIDE SEQUENCE [LARGE SCALE GENOMIC DNA]</scope>
    <source>
        <tissue evidence="2">Muscle</tissue>
    </source>
</reference>
<name>A0A5B7JIR2_PORTR</name>
<feature type="region of interest" description="Disordered" evidence="1">
    <location>
        <begin position="50"/>
        <end position="88"/>
    </location>
</feature>
<accession>A0A5B7JIR2</accession>